<comment type="subcellular location">
    <subcellularLocation>
        <location evidence="1">Cell envelope</location>
    </subcellularLocation>
</comment>
<dbReference type="EMBL" id="SWCJ01000009">
    <property type="protein sequence ID" value="TKB54310.1"/>
    <property type="molecule type" value="Genomic_DNA"/>
</dbReference>
<dbReference type="GO" id="GO:0016020">
    <property type="term" value="C:membrane"/>
    <property type="evidence" value="ECO:0007669"/>
    <property type="project" value="InterPro"/>
</dbReference>
<comment type="caution">
    <text evidence="7">The sequence shown here is derived from an EMBL/GenBank/DDBJ whole genome shotgun (WGS) entry which is preliminary data.</text>
</comment>
<keyword evidence="8" id="KW-1185">Reference proteome</keyword>
<dbReference type="GO" id="GO:0022857">
    <property type="term" value="F:transmembrane transporter activity"/>
    <property type="evidence" value="ECO:0007669"/>
    <property type="project" value="InterPro"/>
</dbReference>
<dbReference type="OrthoDB" id="9791520at2"/>
<dbReference type="PANTHER" id="PTHR32347:SF14">
    <property type="entry name" value="EFFLUX SYSTEM COMPONENT YKNX-RELATED"/>
    <property type="match status" value="1"/>
</dbReference>
<evidence type="ECO:0000313" key="8">
    <source>
        <dbReference type="Proteomes" id="UP000305675"/>
    </source>
</evidence>
<dbReference type="PANTHER" id="PTHR32347">
    <property type="entry name" value="EFFLUX SYSTEM COMPONENT YKNX-RELATED"/>
    <property type="match status" value="1"/>
</dbReference>
<organism evidence="7 8">
    <name type="scientific">Ferrimonas aestuarii</name>
    <dbReference type="NCBI Taxonomy" id="2569539"/>
    <lineage>
        <taxon>Bacteria</taxon>
        <taxon>Pseudomonadati</taxon>
        <taxon>Pseudomonadota</taxon>
        <taxon>Gammaproteobacteria</taxon>
        <taxon>Alteromonadales</taxon>
        <taxon>Ferrimonadaceae</taxon>
        <taxon>Ferrimonas</taxon>
    </lineage>
</organism>
<evidence type="ECO:0000256" key="2">
    <source>
        <dbReference type="ARBA" id="ARBA00009477"/>
    </source>
</evidence>
<evidence type="ECO:0000259" key="5">
    <source>
        <dbReference type="Pfam" id="PF25917"/>
    </source>
</evidence>
<dbReference type="InterPro" id="IPR050465">
    <property type="entry name" value="UPF0194_transport"/>
</dbReference>
<dbReference type="InterPro" id="IPR058625">
    <property type="entry name" value="MdtA-like_BSH"/>
</dbReference>
<feature type="domain" description="CusB-like beta-barrel" evidence="6">
    <location>
        <begin position="235"/>
        <end position="307"/>
    </location>
</feature>
<dbReference type="InterPro" id="IPR006143">
    <property type="entry name" value="RND_pump_MFP"/>
</dbReference>
<evidence type="ECO:0000313" key="7">
    <source>
        <dbReference type="EMBL" id="TKB54310.1"/>
    </source>
</evidence>
<dbReference type="InterPro" id="IPR058792">
    <property type="entry name" value="Beta-barrel_RND_2"/>
</dbReference>
<dbReference type="RefSeq" id="WP_136863859.1">
    <property type="nucleotide sequence ID" value="NZ_SWCJ01000009.1"/>
</dbReference>
<feature type="domain" description="Multidrug resistance protein MdtA-like barrel-sandwich hybrid" evidence="5">
    <location>
        <begin position="57"/>
        <end position="220"/>
    </location>
</feature>
<dbReference type="Gene3D" id="2.40.30.170">
    <property type="match status" value="1"/>
</dbReference>
<dbReference type="AlphaFoldDB" id="A0A4U1BRG8"/>
<accession>A0A4U1BRG8</accession>
<dbReference type="Proteomes" id="UP000305675">
    <property type="component" value="Unassembled WGS sequence"/>
</dbReference>
<name>A0A4U1BRG8_9GAMM</name>
<evidence type="ECO:0000256" key="1">
    <source>
        <dbReference type="ARBA" id="ARBA00004196"/>
    </source>
</evidence>
<comment type="similarity">
    <text evidence="2">Belongs to the membrane fusion protein (MFP) (TC 8.A.1) family.</text>
</comment>
<dbReference type="GO" id="GO:0030313">
    <property type="term" value="C:cell envelope"/>
    <property type="evidence" value="ECO:0007669"/>
    <property type="project" value="UniProtKB-SubCell"/>
</dbReference>
<dbReference type="Pfam" id="PF25917">
    <property type="entry name" value="BSH_RND"/>
    <property type="match status" value="1"/>
</dbReference>
<feature type="coiled-coil region" evidence="4">
    <location>
        <begin position="110"/>
        <end position="182"/>
    </location>
</feature>
<keyword evidence="3 4" id="KW-0175">Coiled coil</keyword>
<dbReference type="SUPFAM" id="SSF111369">
    <property type="entry name" value="HlyD-like secretion proteins"/>
    <property type="match status" value="1"/>
</dbReference>
<dbReference type="FunFam" id="2.40.30.170:FF:000010">
    <property type="entry name" value="Efflux RND transporter periplasmic adaptor subunit"/>
    <property type="match status" value="1"/>
</dbReference>
<evidence type="ECO:0000256" key="3">
    <source>
        <dbReference type="ARBA" id="ARBA00023054"/>
    </source>
</evidence>
<gene>
    <name evidence="7" type="ORF">FCL42_13035</name>
</gene>
<evidence type="ECO:0000259" key="6">
    <source>
        <dbReference type="Pfam" id="PF25954"/>
    </source>
</evidence>
<dbReference type="Gene3D" id="2.40.50.100">
    <property type="match status" value="2"/>
</dbReference>
<dbReference type="NCBIfam" id="TIGR01730">
    <property type="entry name" value="RND_mfp"/>
    <property type="match status" value="1"/>
</dbReference>
<evidence type="ECO:0000256" key="4">
    <source>
        <dbReference type="SAM" id="Coils"/>
    </source>
</evidence>
<proteinExistence type="inferred from homology"/>
<dbReference type="Pfam" id="PF25954">
    <property type="entry name" value="Beta-barrel_RND_2"/>
    <property type="match status" value="1"/>
</dbReference>
<reference evidence="7 8" key="1">
    <citation type="submission" date="2019-04" db="EMBL/GenBank/DDBJ databases">
        <authorList>
            <person name="Hwang J.C."/>
        </authorList>
    </citation>
    <scope>NUCLEOTIDE SEQUENCE [LARGE SCALE GENOMIC DNA]</scope>
    <source>
        <strain evidence="7 8">IMCC35002</strain>
    </source>
</reference>
<protein>
    <submittedName>
        <fullName evidence="7">Efflux RND transporter periplasmic adaptor subunit</fullName>
    </submittedName>
</protein>
<sequence>MKKLLLPLIVAGALSTWYLLPTDAAQAQYQYTTVALSQGDIKKQVSATGALAAVDDVVVGAQLSGQITELLVDFNDKVEQGQLLARIDPRSFAATVDQYQAQKLSTLANIEQQQVAIKMAQVNAKQAKRELVRGQDLVKTNNISQEELELLETAYELKQLEITQAQNELARQQASLASTDAQLLQAQINLDRTEIRAPISGIVINRTIEAGQTVASSYNTPELFEIAKDLSQMEIEAYIDESDIGLIDKGQRVQFAVDAYPEQRFHGQVHQIRKSPTSESGVVTYTVVIKAGNPDEKLLPGMTADLSILIDTAHNVLRVPNSAIRIGARFASQSQPQSKMGGKMAQQIQQLDLTDEQQAQLREAREALKSDGFGRNREAIKQKMEQAFAQVLTEQQKQKLQQLKAGDIRLGQVMVQENGDTRMVNVQLGLSDDQYTEIKAEQLLGANIVTQVQEISL</sequence>